<proteinExistence type="predicted"/>
<evidence type="ECO:0000313" key="3">
    <source>
        <dbReference type="EMBL" id="ACU94520.1"/>
    </source>
</evidence>
<dbReference type="Pfam" id="PF12837">
    <property type="entry name" value="Fer4_6"/>
    <property type="match status" value="1"/>
</dbReference>
<dbReference type="PROSITE" id="PS51379">
    <property type="entry name" value="4FE4S_FER_2"/>
    <property type="match status" value="2"/>
</dbReference>
<feature type="compositionally biased region" description="Polar residues" evidence="1">
    <location>
        <begin position="131"/>
        <end position="143"/>
    </location>
</feature>
<feature type="region of interest" description="Disordered" evidence="1">
    <location>
        <begin position="117"/>
        <end position="146"/>
    </location>
</feature>
<dbReference type="PANTHER" id="PTHR42895">
    <property type="entry name" value="IRON-SULFUR CLUSTER-BINDING PROTEIN-RELATED"/>
    <property type="match status" value="1"/>
</dbReference>
<protein>
    <submittedName>
        <fullName evidence="3">4Fe-4S protein</fullName>
    </submittedName>
</protein>
<dbReference type="RefSeq" id="WP_012803207.1">
    <property type="nucleotide sequence ID" value="NC_013170.1"/>
</dbReference>
<reference evidence="3 4" key="1">
    <citation type="journal article" date="2009" name="Stand. Genomic Sci.">
        <title>Complete genome sequence of Cryptobacterium curtum type strain (12-3).</title>
        <authorList>
            <person name="Mavrommatis K."/>
            <person name="Pukall R."/>
            <person name="Rohde C."/>
            <person name="Chen F."/>
            <person name="Sims D."/>
            <person name="Brettin T."/>
            <person name="Kuske C."/>
            <person name="Detter J.C."/>
            <person name="Han C."/>
            <person name="Lapidus A."/>
            <person name="Copeland A."/>
            <person name="Glavina Del Rio T."/>
            <person name="Nolan M."/>
            <person name="Lucas S."/>
            <person name="Tice H."/>
            <person name="Cheng J.F."/>
            <person name="Bruce D."/>
            <person name="Goodwin L."/>
            <person name="Pitluck S."/>
            <person name="Ovchinnikova G."/>
            <person name="Pati A."/>
            <person name="Ivanova N."/>
            <person name="Chen A."/>
            <person name="Palaniappan K."/>
            <person name="Chain P."/>
            <person name="D'haeseleer P."/>
            <person name="Goker M."/>
            <person name="Bristow J."/>
            <person name="Eisen J.A."/>
            <person name="Markowitz V."/>
            <person name="Hugenholtz P."/>
            <person name="Rohde M."/>
            <person name="Klenk H.P."/>
            <person name="Kyrpides N.C."/>
        </authorList>
    </citation>
    <scope>NUCLEOTIDE SEQUENCE [LARGE SCALE GENOMIC DNA]</scope>
    <source>
        <strain evidence="4">ATCC 700683 / DSM 15641 / 12-3</strain>
    </source>
</reference>
<dbReference type="PANTHER" id="PTHR42895:SF1">
    <property type="entry name" value="IRON-SULFUR CLUSTER PROTEIN"/>
    <property type="match status" value="1"/>
</dbReference>
<dbReference type="SUPFAM" id="SSF54862">
    <property type="entry name" value="4Fe-4S ferredoxins"/>
    <property type="match status" value="1"/>
</dbReference>
<dbReference type="HOGENOM" id="CLU_074768_0_0_11"/>
<evidence type="ECO:0000256" key="1">
    <source>
        <dbReference type="SAM" id="MobiDB-lite"/>
    </source>
</evidence>
<dbReference type="InterPro" id="IPR017896">
    <property type="entry name" value="4Fe4S_Fe-S-bd"/>
</dbReference>
<sequence>MKRQIITIDEEKCDGCGICVTACHEGAIGLVGGKARLLRDDYCDGMGDCLPECPTGAITWEEREAAPYNEAAVLAAKLERARVDNAQAQTVKTTSVAFAEPAGGCPGSRAMTFERHVPSSGVSTPLAGSPQRASMSSPYNSPTAVPKPSSVNSSAVSFFNGVLSSLTDENPSQSSNAADIAAAFSGNYALPTVGVRRNGALDSELSQWPVQIKLVSPSSSFFQGCHLLIAADCTAFAYADFHRDYLTGRVALIGCPKLDAVDYTEKLSAILSLNDVRDVVVARMSVPCCGGIEMAVRRAIEQSGKDIPLHVTVIDTNGDLLS</sequence>
<dbReference type="EMBL" id="CP001682">
    <property type="protein sequence ID" value="ACU94520.1"/>
    <property type="molecule type" value="Genomic_DNA"/>
</dbReference>
<evidence type="ECO:0000313" key="4">
    <source>
        <dbReference type="Proteomes" id="UP000000954"/>
    </source>
</evidence>
<dbReference type="eggNOG" id="COG1145">
    <property type="taxonomic scope" value="Bacteria"/>
</dbReference>
<dbReference type="OrthoDB" id="9795268at2"/>
<dbReference type="STRING" id="469378.Ccur_08160"/>
<name>C7MNN0_CRYCD</name>
<feature type="domain" description="4Fe-4S ferredoxin-type" evidence="2">
    <location>
        <begin position="4"/>
        <end position="33"/>
    </location>
</feature>
<feature type="domain" description="4Fe-4S ferredoxin-type" evidence="2">
    <location>
        <begin position="34"/>
        <end position="63"/>
    </location>
</feature>
<accession>C7MNN0</accession>
<gene>
    <name evidence="3" type="ordered locus">Ccur_08160</name>
</gene>
<organism evidence="3 4">
    <name type="scientific">Cryptobacterium curtum (strain ATCC 700683 / DSM 15641 / CCUG 43107 / 12-3)</name>
    <dbReference type="NCBI Taxonomy" id="469378"/>
    <lineage>
        <taxon>Bacteria</taxon>
        <taxon>Bacillati</taxon>
        <taxon>Actinomycetota</taxon>
        <taxon>Coriobacteriia</taxon>
        <taxon>Eggerthellales</taxon>
        <taxon>Eggerthellaceae</taxon>
        <taxon>Cryptobacterium</taxon>
    </lineage>
</organism>
<dbReference type="Proteomes" id="UP000000954">
    <property type="component" value="Chromosome"/>
</dbReference>
<dbReference type="InterPro" id="IPR052911">
    <property type="entry name" value="Corrinoid_activation_enz"/>
</dbReference>
<keyword evidence="4" id="KW-1185">Reference proteome</keyword>
<evidence type="ECO:0000259" key="2">
    <source>
        <dbReference type="PROSITE" id="PS51379"/>
    </source>
</evidence>
<dbReference type="AlphaFoldDB" id="C7MNN0"/>
<dbReference type="KEGG" id="ccu:Ccur_08160"/>
<dbReference type="Gene3D" id="3.30.70.20">
    <property type="match status" value="1"/>
</dbReference>